<reference evidence="2" key="2">
    <citation type="submission" date="2023-11" db="UniProtKB">
        <authorList>
            <consortium name="WormBaseParasite"/>
        </authorList>
    </citation>
    <scope>IDENTIFICATION</scope>
</reference>
<keyword evidence="1" id="KW-1185">Reference proteome</keyword>
<organism evidence="1 2">
    <name type="scientific">Trichobilharzia regenti</name>
    <name type="common">Nasal bird schistosome</name>
    <dbReference type="NCBI Taxonomy" id="157069"/>
    <lineage>
        <taxon>Eukaryota</taxon>
        <taxon>Metazoa</taxon>
        <taxon>Spiralia</taxon>
        <taxon>Lophotrochozoa</taxon>
        <taxon>Platyhelminthes</taxon>
        <taxon>Trematoda</taxon>
        <taxon>Digenea</taxon>
        <taxon>Strigeidida</taxon>
        <taxon>Schistosomatoidea</taxon>
        <taxon>Schistosomatidae</taxon>
        <taxon>Trichobilharzia</taxon>
    </lineage>
</organism>
<dbReference type="Proteomes" id="UP000050795">
    <property type="component" value="Unassembled WGS sequence"/>
</dbReference>
<protein>
    <submittedName>
        <fullName evidence="2">Uncharacterized protein</fullName>
    </submittedName>
</protein>
<name>A0AA85JK60_TRIRE</name>
<dbReference type="Pfam" id="PF03670">
    <property type="entry name" value="UPF0184"/>
    <property type="match status" value="1"/>
</dbReference>
<reference evidence="1" key="1">
    <citation type="submission" date="2022-06" db="EMBL/GenBank/DDBJ databases">
        <authorList>
            <person name="Berger JAMES D."/>
            <person name="Berger JAMES D."/>
        </authorList>
    </citation>
    <scope>NUCLEOTIDE SEQUENCE [LARGE SCALE GENOMIC DNA]</scope>
</reference>
<dbReference type="WBParaSite" id="TREG1_29820.1">
    <property type="protein sequence ID" value="TREG1_29820.1"/>
    <property type="gene ID" value="TREG1_29820"/>
</dbReference>
<proteinExistence type="predicted"/>
<sequence>MTVPSSNDDDLQLQFTFEGEYNKLNAQLDAISTCLDILEAKSKKLCDEAEHLVLEYKEQRNETSSAS</sequence>
<evidence type="ECO:0000313" key="2">
    <source>
        <dbReference type="WBParaSite" id="TREG1_29820.1"/>
    </source>
</evidence>
<accession>A0AA85JK60</accession>
<dbReference type="AlphaFoldDB" id="A0AA85JK60"/>
<evidence type="ECO:0000313" key="1">
    <source>
        <dbReference type="Proteomes" id="UP000050795"/>
    </source>
</evidence>